<dbReference type="EMBL" id="JAQHRD010000005">
    <property type="protein sequence ID" value="KAJ6441172.1"/>
    <property type="molecule type" value="Genomic_DNA"/>
</dbReference>
<organism evidence="2 3">
    <name type="scientific">Purpureocillium lavendulum</name>
    <dbReference type="NCBI Taxonomy" id="1247861"/>
    <lineage>
        <taxon>Eukaryota</taxon>
        <taxon>Fungi</taxon>
        <taxon>Dikarya</taxon>
        <taxon>Ascomycota</taxon>
        <taxon>Pezizomycotina</taxon>
        <taxon>Sordariomycetes</taxon>
        <taxon>Hypocreomycetidae</taxon>
        <taxon>Hypocreales</taxon>
        <taxon>Ophiocordycipitaceae</taxon>
        <taxon>Purpureocillium</taxon>
    </lineage>
</organism>
<evidence type="ECO:0000313" key="2">
    <source>
        <dbReference type="EMBL" id="KAJ6441172.1"/>
    </source>
</evidence>
<protein>
    <submittedName>
        <fullName evidence="2">Transferase</fullName>
    </submittedName>
</protein>
<evidence type="ECO:0000256" key="1">
    <source>
        <dbReference type="SAM" id="MobiDB-lite"/>
    </source>
</evidence>
<feature type="region of interest" description="Disordered" evidence="1">
    <location>
        <begin position="1"/>
        <end position="41"/>
    </location>
</feature>
<evidence type="ECO:0000313" key="3">
    <source>
        <dbReference type="Proteomes" id="UP001163105"/>
    </source>
</evidence>
<comment type="caution">
    <text evidence="2">The sequence shown here is derived from an EMBL/GenBank/DDBJ whole genome shotgun (WGS) entry which is preliminary data.</text>
</comment>
<dbReference type="GO" id="GO:0016740">
    <property type="term" value="F:transferase activity"/>
    <property type="evidence" value="ECO:0007669"/>
    <property type="project" value="UniProtKB-KW"/>
</dbReference>
<name>A0AB34FPU8_9HYPO</name>
<gene>
    <name evidence="2" type="ORF">O9K51_06967</name>
</gene>
<sequence length="75" mass="7755">MPPDSDSMVVGVGSDKDFDPADQRPEPEPDPEPPAPNDIQSWVNDAGASVVLLCLPTCPSAGAQNAGQTPQPSRS</sequence>
<feature type="compositionally biased region" description="Basic and acidic residues" evidence="1">
    <location>
        <begin position="14"/>
        <end position="27"/>
    </location>
</feature>
<keyword evidence="3" id="KW-1185">Reference proteome</keyword>
<proteinExistence type="predicted"/>
<dbReference type="Proteomes" id="UP001163105">
    <property type="component" value="Unassembled WGS sequence"/>
</dbReference>
<accession>A0AB34FPU8</accession>
<dbReference type="AlphaFoldDB" id="A0AB34FPU8"/>
<reference evidence="2" key="1">
    <citation type="submission" date="2023-01" db="EMBL/GenBank/DDBJ databases">
        <title>The growth and conidiation of Purpureocillium lavendulum are regulated by nitrogen source and histone H3K14 acetylation.</title>
        <authorList>
            <person name="Tang P."/>
            <person name="Han J."/>
            <person name="Zhang C."/>
            <person name="Tang P."/>
            <person name="Qi F."/>
            <person name="Zhang K."/>
            <person name="Liang L."/>
        </authorList>
    </citation>
    <scope>NUCLEOTIDE SEQUENCE</scope>
    <source>
        <strain evidence="2">YMF1.00683</strain>
    </source>
</reference>
<keyword evidence="2" id="KW-0808">Transferase</keyword>